<keyword evidence="1" id="KW-1133">Transmembrane helix</keyword>
<accession>A0A1X7SFF3</accession>
<keyword evidence="1" id="KW-0472">Membrane</keyword>
<keyword evidence="1" id="KW-0812">Transmembrane</keyword>
<protein>
    <submittedName>
        <fullName evidence="2">Uncharacterized protein</fullName>
    </submittedName>
</protein>
<sequence length="43" mass="5123">MYIHVFKWHIIIVVVIFIINKTSFKIAVHVDYNVLIRAQLDLV</sequence>
<organism evidence="2">
    <name type="scientific">Amphimedon queenslandica</name>
    <name type="common">Sponge</name>
    <dbReference type="NCBI Taxonomy" id="400682"/>
    <lineage>
        <taxon>Eukaryota</taxon>
        <taxon>Metazoa</taxon>
        <taxon>Porifera</taxon>
        <taxon>Demospongiae</taxon>
        <taxon>Heteroscleromorpha</taxon>
        <taxon>Haplosclerida</taxon>
        <taxon>Niphatidae</taxon>
        <taxon>Amphimedon</taxon>
    </lineage>
</organism>
<dbReference type="InParanoid" id="A0A1X7SFF3"/>
<evidence type="ECO:0000313" key="2">
    <source>
        <dbReference type="EnsemblMetazoa" id="Aqu2.1.00786_001"/>
    </source>
</evidence>
<proteinExistence type="predicted"/>
<feature type="transmembrane region" description="Helical" evidence="1">
    <location>
        <begin position="6"/>
        <end position="28"/>
    </location>
</feature>
<dbReference type="AlphaFoldDB" id="A0A1X7SFF3"/>
<reference evidence="2" key="1">
    <citation type="submission" date="2017-05" db="UniProtKB">
        <authorList>
            <consortium name="EnsemblMetazoa"/>
        </authorList>
    </citation>
    <scope>IDENTIFICATION</scope>
</reference>
<evidence type="ECO:0000256" key="1">
    <source>
        <dbReference type="SAM" id="Phobius"/>
    </source>
</evidence>
<dbReference type="EnsemblMetazoa" id="Aqu2.1.00786_001">
    <property type="protein sequence ID" value="Aqu2.1.00786_001"/>
    <property type="gene ID" value="Aqu2.1.00786"/>
</dbReference>
<name>A0A1X7SFF3_AMPQE</name>